<dbReference type="InterPro" id="IPR045466">
    <property type="entry name" value="DUF6498"/>
</dbReference>
<organism evidence="3 4">
    <name type="scientific">Halogeometricum borinquense</name>
    <dbReference type="NCBI Taxonomy" id="60847"/>
    <lineage>
        <taxon>Archaea</taxon>
        <taxon>Methanobacteriati</taxon>
        <taxon>Methanobacteriota</taxon>
        <taxon>Stenosarchaea group</taxon>
        <taxon>Halobacteria</taxon>
        <taxon>Halobacteriales</taxon>
        <taxon>Haloferacaceae</taxon>
        <taxon>Halogeometricum</taxon>
    </lineage>
</organism>
<evidence type="ECO:0000256" key="1">
    <source>
        <dbReference type="SAM" id="MobiDB-lite"/>
    </source>
</evidence>
<evidence type="ECO:0000313" key="3">
    <source>
        <dbReference type="EMBL" id="QIB75987.1"/>
    </source>
</evidence>
<evidence type="ECO:0000313" key="4">
    <source>
        <dbReference type="Proteomes" id="UP000465846"/>
    </source>
</evidence>
<feature type="transmembrane region" description="Helical" evidence="2">
    <location>
        <begin position="102"/>
        <end position="124"/>
    </location>
</feature>
<feature type="transmembrane region" description="Helical" evidence="2">
    <location>
        <begin position="42"/>
        <end position="61"/>
    </location>
</feature>
<feature type="transmembrane region" description="Helical" evidence="2">
    <location>
        <begin position="277"/>
        <end position="293"/>
    </location>
</feature>
<proteinExistence type="predicted"/>
<protein>
    <submittedName>
        <fullName evidence="3">Uncharacterized protein</fullName>
    </submittedName>
</protein>
<feature type="region of interest" description="Disordered" evidence="1">
    <location>
        <begin position="229"/>
        <end position="250"/>
    </location>
</feature>
<evidence type="ECO:0000256" key="2">
    <source>
        <dbReference type="SAM" id="Phobius"/>
    </source>
</evidence>
<feature type="transmembrane region" description="Helical" evidence="2">
    <location>
        <begin position="16"/>
        <end position="35"/>
    </location>
</feature>
<dbReference type="Proteomes" id="UP000465846">
    <property type="component" value="Chromosome"/>
</dbReference>
<accession>A0A6C0UL55</accession>
<dbReference type="GeneID" id="44081317"/>
<feature type="transmembrane region" description="Helical" evidence="2">
    <location>
        <begin position="166"/>
        <end position="188"/>
    </location>
</feature>
<keyword evidence="2" id="KW-0472">Membrane</keyword>
<name>A0A6C0UL55_9EURY</name>
<dbReference type="Pfam" id="PF20108">
    <property type="entry name" value="DUF6498"/>
    <property type="match status" value="1"/>
</dbReference>
<feature type="transmembrane region" description="Helical" evidence="2">
    <location>
        <begin position="136"/>
        <end position="154"/>
    </location>
</feature>
<reference evidence="3 4" key="1">
    <citation type="submission" date="2020-02" db="EMBL/GenBank/DDBJ databases">
        <title>Whole genome sequence of Halogeometricum borinquense strain wsp4.</title>
        <authorList>
            <person name="Verma D.K."/>
            <person name="Gopal K."/>
            <person name="Prasad E.S."/>
        </authorList>
    </citation>
    <scope>NUCLEOTIDE SEQUENCE [LARGE SCALE GENOMIC DNA]</scope>
    <source>
        <strain evidence="4">wsp4</strain>
    </source>
</reference>
<feature type="transmembrane region" description="Helical" evidence="2">
    <location>
        <begin position="195"/>
        <end position="215"/>
    </location>
</feature>
<keyword evidence="2" id="KW-0812">Transmembrane</keyword>
<gene>
    <name evidence="3" type="ORF">G3I44_17910</name>
</gene>
<dbReference type="RefSeq" id="WP_163487693.1">
    <property type="nucleotide sequence ID" value="NZ_CP048739.1"/>
</dbReference>
<sequence length="308" mass="33547">MPSTPDLERPPNGVRFVPILLVNLVPLVGVIQFGWKPATLVAVYGLEVFLSFPLAGVKALFAQRPPRTDGDGMFSVSNANLTKKRGNVELASWLPPLHLRSVPFTMTVLGGSIGYVVLLWLILFEGTPVEKALARPGVVIGVVSLVTGQVVEIGRDNFYDGRYETVSPYTVIEMPARQAFFLCIFLFVPRPKGESVVIVLGAFVLVKLLIEWSAFRASHGGGGRITGWLSGPDGSVEPTEPPRVPEGEPDARVRTDTTAVLYTAVLHTVSEALLKKVQGFVILWFFSLVIIGGKEAPKRRRSWSVSPC</sequence>
<dbReference type="AlphaFoldDB" id="A0A6C0UL55"/>
<dbReference type="EMBL" id="CP048739">
    <property type="protein sequence ID" value="QIB75987.1"/>
    <property type="molecule type" value="Genomic_DNA"/>
</dbReference>
<keyword evidence="2" id="KW-1133">Transmembrane helix</keyword>